<proteinExistence type="predicted"/>
<sequence length="269" mass="30579">MNVVGIRFKGAGKIYYFSANNLILNFKDRVIVESSNGLELAEVALANIEIDEKKFDKTLSPVIRKATEIDLETYRLNLEDANEAIKIAQEKAYSYKLQMKIVDSEYSFDRSKITFYFTADNRVDFRSLVKDLASIFKNRIELRQIGVRDHAKLKGFHGTCGQKSCCSRFMTDFSPLSIKMAKDQGITLDPAKISGVCGRLMCCLSFEEDNYLRAKKYMPKPGTRVETVDGVGIVLTNDFVKEACKVRVKTEDDVEIEEYYKASDLVKCN</sequence>
<evidence type="ECO:0000259" key="2">
    <source>
        <dbReference type="PROSITE" id="PS51411"/>
    </source>
</evidence>
<dbReference type="eggNOG" id="COG1774">
    <property type="taxonomic scope" value="Bacteria"/>
</dbReference>
<reference evidence="3 4" key="1">
    <citation type="submission" date="2014-07" db="EMBL/GenBank/DDBJ databases">
        <authorList>
            <person name="McCorrison J."/>
            <person name="Sanka R."/>
            <person name="Torralba M."/>
            <person name="Gillis M."/>
            <person name="Haft D.H."/>
            <person name="Methe B."/>
            <person name="Sutton G."/>
            <person name="Nelson K.E."/>
        </authorList>
    </citation>
    <scope>NUCLEOTIDE SEQUENCE [LARGE SCALE GENOMIC DNA]</scope>
    <source>
        <strain evidence="3 4">S7-1-13</strain>
    </source>
</reference>
<evidence type="ECO:0000313" key="3">
    <source>
        <dbReference type="EMBL" id="KGF03227.1"/>
    </source>
</evidence>
<feature type="domain" description="PSP1 C-terminal" evidence="2">
    <location>
        <begin position="60"/>
        <end position="145"/>
    </location>
</feature>
<keyword evidence="1" id="KW-0175">Coiled coil</keyword>
<dbReference type="PROSITE" id="PS51411">
    <property type="entry name" value="PSP1_C"/>
    <property type="match status" value="1"/>
</dbReference>
<name>A0A095Y9D6_9FIRM</name>
<feature type="coiled-coil region" evidence="1">
    <location>
        <begin position="64"/>
        <end position="98"/>
    </location>
</feature>
<dbReference type="PANTHER" id="PTHR43830:SF3">
    <property type="entry name" value="PROTEIN PSP1"/>
    <property type="match status" value="1"/>
</dbReference>
<comment type="caution">
    <text evidence="3">The sequence shown here is derived from an EMBL/GenBank/DDBJ whole genome shotgun (WGS) entry which is preliminary data.</text>
</comment>
<dbReference type="RefSeq" id="WP_004828852.1">
    <property type="nucleotide sequence ID" value="NZ_JRMW01000041.1"/>
</dbReference>
<evidence type="ECO:0000256" key="1">
    <source>
        <dbReference type="SAM" id="Coils"/>
    </source>
</evidence>
<dbReference type="AlphaFoldDB" id="A0A095Y9D6"/>
<protein>
    <recommendedName>
        <fullName evidence="2">PSP1 C-terminal domain-containing protein</fullName>
    </recommendedName>
</protein>
<gene>
    <name evidence="3" type="ORF">HMPREF1630_08080</name>
</gene>
<dbReference type="NCBIfam" id="NF041131">
    <property type="entry name" value="RicT_YaaT_fam"/>
    <property type="match status" value="1"/>
</dbReference>
<accession>A0A095Y9D6</accession>
<dbReference type="Proteomes" id="UP000029579">
    <property type="component" value="Unassembled WGS sequence"/>
</dbReference>
<dbReference type="OrthoDB" id="9779344at2"/>
<dbReference type="Pfam" id="PF04468">
    <property type="entry name" value="PSP1"/>
    <property type="match status" value="1"/>
</dbReference>
<evidence type="ECO:0000313" key="4">
    <source>
        <dbReference type="Proteomes" id="UP000029579"/>
    </source>
</evidence>
<dbReference type="GO" id="GO:0005737">
    <property type="term" value="C:cytoplasm"/>
    <property type="evidence" value="ECO:0007669"/>
    <property type="project" value="TreeGrafter"/>
</dbReference>
<dbReference type="InterPro" id="IPR047767">
    <property type="entry name" value="PSP1-like"/>
</dbReference>
<dbReference type="EMBL" id="JRMW01000041">
    <property type="protein sequence ID" value="KGF03227.1"/>
    <property type="molecule type" value="Genomic_DNA"/>
</dbReference>
<organism evidence="3 4">
    <name type="scientific">Anaerococcus lactolyticus S7-1-13</name>
    <dbReference type="NCBI Taxonomy" id="1284686"/>
    <lineage>
        <taxon>Bacteria</taxon>
        <taxon>Bacillati</taxon>
        <taxon>Bacillota</taxon>
        <taxon>Tissierellia</taxon>
        <taxon>Tissierellales</taxon>
        <taxon>Peptoniphilaceae</taxon>
        <taxon>Anaerococcus</taxon>
    </lineage>
</organism>
<dbReference type="PANTHER" id="PTHR43830">
    <property type="entry name" value="PROTEIN PSP1"/>
    <property type="match status" value="1"/>
</dbReference>
<dbReference type="InterPro" id="IPR007557">
    <property type="entry name" value="PSP1_C"/>
</dbReference>